<sequence>MIREKLKRILMIILLVLPVSIFAQTIIKGHINDEQGLPAVNITVALQGQKNAVKTDLNGLFILSPVKDGDYKLITSALGYQSIIKAIHVSGTADIVLNLSMEPSGGLNEVVVTASRNKETIGEVPSSVKILNSKQIEVQRSISTDLNQLLSYNIPALTLGTNTATNKGQTLRGRNALVMIDGIPQSTPLRNGERDFRSIDPSVIERIEVIEGSTAIYGNGADGGIINYITRKPDKNKKLSSVTELSAMGSLVSPANSTGTKLAQLFSGKVNKFDYVLSGTFEQTGVNKDADGVVISPFQSLSETTSKNVFAKAGYDINDKNRIEVMFNYFNTIQNSNYVDSSGIYGVRPITGKLGKALGANQGTPYNYNAYIQYTNKELFKGTSLNLNLYMQDFYSIFEYSDFYKPAGNSAIGSKKKGARINFNTQYKISEQLEGDITYGVDILNDITKQDLVDGRGFVPEMNMKNFAPYAQLKTFINKDLIFKAGARYENINLGIPDYTTIPFGAYKGGVAVKGADLSYNALVFNAGLRYAKWNVFNPFVSFSQSFSLYDLGRTLRLSVVDDIKKIETEAIITNNYEIGFSSNWKKLSFTGAYYISTSDLGSSLKDVNGVATAERAPERVNGFEATANYEFLPNLSISAGYSHLKGTKEVNGEKVSLPATRIGPDKFTGSVNYSPLKSWDLSLFWIHSGNGTDFKPDAKGNYALGEGPIKSFNFFNLYTAYHFTPKVALKLGIDNLFNADYYPVLSQGKVRTESYIKANGARYNLTMAYSF</sequence>
<dbReference type="Pfam" id="PF13715">
    <property type="entry name" value="CarbopepD_reg_2"/>
    <property type="match status" value="1"/>
</dbReference>
<evidence type="ECO:0000256" key="3">
    <source>
        <dbReference type="ARBA" id="ARBA00022452"/>
    </source>
</evidence>
<dbReference type="InterPro" id="IPR012910">
    <property type="entry name" value="Plug_dom"/>
</dbReference>
<dbReference type="InterPro" id="IPR008969">
    <property type="entry name" value="CarboxyPept-like_regulatory"/>
</dbReference>
<dbReference type="Gene3D" id="2.40.170.20">
    <property type="entry name" value="TonB-dependent receptor, beta-barrel domain"/>
    <property type="match status" value="1"/>
</dbReference>
<dbReference type="InterPro" id="IPR036942">
    <property type="entry name" value="Beta-barrel_TonB_sf"/>
</dbReference>
<dbReference type="Pfam" id="PF00593">
    <property type="entry name" value="TonB_dep_Rec_b-barrel"/>
    <property type="match status" value="1"/>
</dbReference>
<dbReference type="InterPro" id="IPR037066">
    <property type="entry name" value="Plug_dom_sf"/>
</dbReference>
<dbReference type="PANTHER" id="PTHR30069">
    <property type="entry name" value="TONB-DEPENDENT OUTER MEMBRANE RECEPTOR"/>
    <property type="match status" value="1"/>
</dbReference>
<dbReference type="PROSITE" id="PS52016">
    <property type="entry name" value="TONB_DEPENDENT_REC_3"/>
    <property type="match status" value="1"/>
</dbReference>
<dbReference type="AlphaFoldDB" id="A0A0D0GI21"/>
<feature type="domain" description="TonB-dependent receptor plug" evidence="11">
    <location>
        <begin position="123"/>
        <end position="225"/>
    </location>
</feature>
<dbReference type="GO" id="GO:0015344">
    <property type="term" value="F:siderophore uptake transmembrane transporter activity"/>
    <property type="evidence" value="ECO:0007669"/>
    <property type="project" value="TreeGrafter"/>
</dbReference>
<evidence type="ECO:0000259" key="10">
    <source>
        <dbReference type="Pfam" id="PF00593"/>
    </source>
</evidence>
<evidence type="ECO:0000256" key="8">
    <source>
        <dbReference type="PROSITE-ProRule" id="PRU01360"/>
    </source>
</evidence>
<dbReference type="InterPro" id="IPR000531">
    <property type="entry name" value="Beta-barrel_TonB"/>
</dbReference>
<evidence type="ECO:0000256" key="2">
    <source>
        <dbReference type="ARBA" id="ARBA00022448"/>
    </source>
</evidence>
<evidence type="ECO:0000256" key="4">
    <source>
        <dbReference type="ARBA" id="ARBA00022692"/>
    </source>
</evidence>
<comment type="subcellular location">
    <subcellularLocation>
        <location evidence="1 8">Cell outer membrane</location>
        <topology evidence="1 8">Multi-pass membrane protein</topology>
    </subcellularLocation>
</comment>
<dbReference type="PANTHER" id="PTHR30069:SF42">
    <property type="entry name" value="FERRIC AEROBACTIN RECEPTOR"/>
    <property type="match status" value="1"/>
</dbReference>
<dbReference type="Gene3D" id="2.60.40.1120">
    <property type="entry name" value="Carboxypeptidase-like, regulatory domain"/>
    <property type="match status" value="1"/>
</dbReference>
<keyword evidence="13" id="KW-1185">Reference proteome</keyword>
<dbReference type="InterPro" id="IPR039426">
    <property type="entry name" value="TonB-dep_rcpt-like"/>
</dbReference>
<evidence type="ECO:0000256" key="1">
    <source>
        <dbReference type="ARBA" id="ARBA00004571"/>
    </source>
</evidence>
<dbReference type="GO" id="GO:0009279">
    <property type="term" value="C:cell outer membrane"/>
    <property type="evidence" value="ECO:0007669"/>
    <property type="project" value="UniProtKB-SubCell"/>
</dbReference>
<reference evidence="12 13" key="1">
    <citation type="submission" date="2015-01" db="EMBL/GenBank/DDBJ databases">
        <title>Draft genome sequence of Pedobacter sp. NL19 isolated from sludge of an effluent treatment pond in an abandoned uranium mine.</title>
        <authorList>
            <person name="Santos T."/>
            <person name="Caetano T."/>
            <person name="Covas C."/>
            <person name="Cruz A."/>
            <person name="Mendo S."/>
        </authorList>
    </citation>
    <scope>NUCLEOTIDE SEQUENCE [LARGE SCALE GENOMIC DNA]</scope>
    <source>
        <strain evidence="12 13">NL19</strain>
    </source>
</reference>
<gene>
    <name evidence="12" type="ORF">TH53_12330</name>
</gene>
<evidence type="ECO:0000313" key="13">
    <source>
        <dbReference type="Proteomes" id="UP000032049"/>
    </source>
</evidence>
<dbReference type="Proteomes" id="UP000032049">
    <property type="component" value="Unassembled WGS sequence"/>
</dbReference>
<proteinExistence type="inferred from homology"/>
<evidence type="ECO:0000313" key="12">
    <source>
        <dbReference type="EMBL" id="KIO76882.1"/>
    </source>
</evidence>
<dbReference type="Gene3D" id="2.170.130.10">
    <property type="entry name" value="TonB-dependent receptor, plug domain"/>
    <property type="match status" value="1"/>
</dbReference>
<name>A0A0D0GI21_9SPHI</name>
<comment type="similarity">
    <text evidence="8 9">Belongs to the TonB-dependent receptor family.</text>
</comment>
<keyword evidence="3 8" id="KW-1134">Transmembrane beta strand</keyword>
<dbReference type="STRING" id="1503925.TH53_12330"/>
<evidence type="ECO:0008006" key="14">
    <source>
        <dbReference type="Google" id="ProtNLM"/>
    </source>
</evidence>
<dbReference type="SUPFAM" id="SSF56935">
    <property type="entry name" value="Porins"/>
    <property type="match status" value="1"/>
</dbReference>
<evidence type="ECO:0000256" key="7">
    <source>
        <dbReference type="ARBA" id="ARBA00023237"/>
    </source>
</evidence>
<protein>
    <recommendedName>
        <fullName evidence="14">Ferric aerobactin receptor</fullName>
    </recommendedName>
</protein>
<evidence type="ECO:0000256" key="6">
    <source>
        <dbReference type="ARBA" id="ARBA00023136"/>
    </source>
</evidence>
<dbReference type="EMBL" id="JXRA01000052">
    <property type="protein sequence ID" value="KIO76882.1"/>
    <property type="molecule type" value="Genomic_DNA"/>
</dbReference>
<feature type="domain" description="TonB-dependent receptor-like beta-barrel" evidence="10">
    <location>
        <begin position="318"/>
        <end position="737"/>
    </location>
</feature>
<keyword evidence="2 8" id="KW-0813">Transport</keyword>
<keyword evidence="4 8" id="KW-0812">Transmembrane</keyword>
<evidence type="ECO:0000259" key="11">
    <source>
        <dbReference type="Pfam" id="PF07715"/>
    </source>
</evidence>
<comment type="caution">
    <text evidence="12">The sequence shown here is derived from an EMBL/GenBank/DDBJ whole genome shotgun (WGS) entry which is preliminary data.</text>
</comment>
<dbReference type="CDD" id="cd01347">
    <property type="entry name" value="ligand_gated_channel"/>
    <property type="match status" value="1"/>
</dbReference>
<evidence type="ECO:0000256" key="5">
    <source>
        <dbReference type="ARBA" id="ARBA00023077"/>
    </source>
</evidence>
<keyword evidence="6 8" id="KW-0472">Membrane</keyword>
<dbReference type="GO" id="GO:0044718">
    <property type="term" value="P:siderophore transmembrane transport"/>
    <property type="evidence" value="ECO:0007669"/>
    <property type="project" value="TreeGrafter"/>
</dbReference>
<dbReference type="SUPFAM" id="SSF49464">
    <property type="entry name" value="Carboxypeptidase regulatory domain-like"/>
    <property type="match status" value="1"/>
</dbReference>
<evidence type="ECO:0000256" key="9">
    <source>
        <dbReference type="RuleBase" id="RU003357"/>
    </source>
</evidence>
<keyword evidence="7 8" id="KW-0998">Cell outer membrane</keyword>
<accession>A0A0D0GI21</accession>
<dbReference type="Pfam" id="PF07715">
    <property type="entry name" value="Plug"/>
    <property type="match status" value="1"/>
</dbReference>
<keyword evidence="5 9" id="KW-0798">TonB box</keyword>
<organism evidence="12 13">
    <name type="scientific">Pedobacter lusitanus</name>
    <dbReference type="NCBI Taxonomy" id="1503925"/>
    <lineage>
        <taxon>Bacteria</taxon>
        <taxon>Pseudomonadati</taxon>
        <taxon>Bacteroidota</taxon>
        <taxon>Sphingobacteriia</taxon>
        <taxon>Sphingobacteriales</taxon>
        <taxon>Sphingobacteriaceae</taxon>
        <taxon>Pedobacter</taxon>
    </lineage>
</organism>